<dbReference type="SMART" id="SM00327">
    <property type="entry name" value="VWA"/>
    <property type="match status" value="1"/>
</dbReference>
<evidence type="ECO:0000313" key="4">
    <source>
        <dbReference type="EMBL" id="MCR2806397.1"/>
    </source>
</evidence>
<dbReference type="InterPro" id="IPR051266">
    <property type="entry name" value="CLCR"/>
</dbReference>
<evidence type="ECO:0000256" key="2">
    <source>
        <dbReference type="SAM" id="SignalP"/>
    </source>
</evidence>
<dbReference type="Pfam" id="PF00092">
    <property type="entry name" value="VWA"/>
    <property type="match status" value="1"/>
</dbReference>
<reference evidence="4" key="1">
    <citation type="submission" date="2022-08" db="EMBL/GenBank/DDBJ databases">
        <title>The genomic sequence of strain Paenibacillus sp. SCIV0701.</title>
        <authorList>
            <person name="Zhao H."/>
        </authorList>
    </citation>
    <scope>NUCLEOTIDE SEQUENCE</scope>
    <source>
        <strain evidence="4">SCIV0701</strain>
    </source>
</reference>
<keyword evidence="2" id="KW-0732">Signal</keyword>
<evidence type="ECO:0000313" key="5">
    <source>
        <dbReference type="Proteomes" id="UP001141950"/>
    </source>
</evidence>
<keyword evidence="5" id="KW-1185">Reference proteome</keyword>
<dbReference type="Gene3D" id="3.40.50.410">
    <property type="entry name" value="von Willebrand factor, type A domain"/>
    <property type="match status" value="1"/>
</dbReference>
<feature type="compositionally biased region" description="Low complexity" evidence="1">
    <location>
        <begin position="32"/>
        <end position="46"/>
    </location>
</feature>
<dbReference type="Proteomes" id="UP001141950">
    <property type="component" value="Unassembled WGS sequence"/>
</dbReference>
<dbReference type="RefSeq" id="WP_257449808.1">
    <property type="nucleotide sequence ID" value="NZ_JANIPJ010000017.1"/>
</dbReference>
<dbReference type="PROSITE" id="PS50234">
    <property type="entry name" value="VWFA"/>
    <property type="match status" value="1"/>
</dbReference>
<name>A0A9X2MZI2_9BACL</name>
<dbReference type="InterPro" id="IPR021908">
    <property type="entry name" value="YfbK_C"/>
</dbReference>
<dbReference type="PANTHER" id="PTHR10579">
    <property type="entry name" value="CALCIUM-ACTIVATED CHLORIDE CHANNEL REGULATOR"/>
    <property type="match status" value="1"/>
</dbReference>
<sequence>MKNMKRVWPFLAAASLLFAGCSSSGNDAANYNDGGNASSAETASSAEYDRAPVQQEQEQREDVYFQDYGTHPFVSAEEDSLSTFAIDVDTGAYTIARSYIENGSLPPAEAVRIEEYVNAFDMGYEPPAQDTFAIHVDTGASPFEEDDYELVRIGIKGKEVDAEERQRANLTFVIDISGSMDQENRIGLVQRSLETLIGQLNDDDRVGIVAYGSTARELLPPTEVANRYDILEALYGIEIEGATNVEEGLLLGYEMAEEGFDPDAINRIILCSDGVANVGETGPEGILEQIEEYAEQRIYLSTFGFGMDNYNDVLMEQLADNGDGAYAYIDDMAEAKKVFRTQLTGTLQTIARDAKIQVDFDSAKVEEYRLLGYENRAVADEDFRDNRVDGGEVGAGHSVTALYAVKLKQEAEGELGHVTIRFQSPEDNREQRELSAPIRLSGKLSDETLFLAAVAKFADVLKASEPEDMASLREIRSVALQSAEGEEQEAFVELLEQAMKLRG</sequence>
<proteinExistence type="predicted"/>
<dbReference type="InterPro" id="IPR036465">
    <property type="entry name" value="vWFA_dom_sf"/>
</dbReference>
<feature type="chain" id="PRO_5040881411" evidence="2">
    <location>
        <begin position="29"/>
        <end position="503"/>
    </location>
</feature>
<evidence type="ECO:0000256" key="1">
    <source>
        <dbReference type="SAM" id="MobiDB-lite"/>
    </source>
</evidence>
<dbReference type="PANTHER" id="PTHR10579:SF43">
    <property type="entry name" value="ZINC FINGER (C3HC4-TYPE RING FINGER) FAMILY PROTEIN"/>
    <property type="match status" value="1"/>
</dbReference>
<comment type="caution">
    <text evidence="4">The sequence shown here is derived from an EMBL/GenBank/DDBJ whole genome shotgun (WGS) entry which is preliminary data.</text>
</comment>
<dbReference type="AlphaFoldDB" id="A0A9X2MZI2"/>
<feature type="region of interest" description="Disordered" evidence="1">
    <location>
        <begin position="32"/>
        <end position="56"/>
    </location>
</feature>
<dbReference type="Pfam" id="PF12450">
    <property type="entry name" value="vWF_A"/>
    <property type="match status" value="1"/>
</dbReference>
<feature type="signal peptide" evidence="2">
    <location>
        <begin position="1"/>
        <end position="28"/>
    </location>
</feature>
<protein>
    <submittedName>
        <fullName evidence="4">von Willebrand factor type A domain-containing protein</fullName>
    </submittedName>
</protein>
<accession>A0A9X2MZI2</accession>
<gene>
    <name evidence="4" type="ORF">NQZ67_21180</name>
</gene>
<feature type="domain" description="VWFA" evidence="3">
    <location>
        <begin position="169"/>
        <end position="350"/>
    </location>
</feature>
<dbReference type="EMBL" id="JANIPJ010000017">
    <property type="protein sequence ID" value="MCR2806397.1"/>
    <property type="molecule type" value="Genomic_DNA"/>
</dbReference>
<dbReference type="PROSITE" id="PS51257">
    <property type="entry name" value="PROKAR_LIPOPROTEIN"/>
    <property type="match status" value="1"/>
</dbReference>
<evidence type="ECO:0000259" key="3">
    <source>
        <dbReference type="PROSITE" id="PS50234"/>
    </source>
</evidence>
<dbReference type="InterPro" id="IPR002035">
    <property type="entry name" value="VWF_A"/>
</dbReference>
<dbReference type="SUPFAM" id="SSF53300">
    <property type="entry name" value="vWA-like"/>
    <property type="match status" value="1"/>
</dbReference>
<dbReference type="Pfam" id="PF12034">
    <property type="entry name" value="YfbK_C"/>
    <property type="match status" value="1"/>
</dbReference>
<dbReference type="InterPro" id="IPR022156">
    <property type="entry name" value="Uncharacterised_YfbK_N"/>
</dbReference>
<organism evidence="4 5">
    <name type="scientific">Paenibacillus soyae</name>
    <dbReference type="NCBI Taxonomy" id="2969249"/>
    <lineage>
        <taxon>Bacteria</taxon>
        <taxon>Bacillati</taxon>
        <taxon>Bacillota</taxon>
        <taxon>Bacilli</taxon>
        <taxon>Bacillales</taxon>
        <taxon>Paenibacillaceae</taxon>
        <taxon>Paenibacillus</taxon>
    </lineage>
</organism>